<protein>
    <recommendedName>
        <fullName evidence="5 17">Corrinoid adenosyltransferase</fullName>
        <ecNumber evidence="4 17">2.5.1.17</ecNumber>
    </recommendedName>
    <alternativeName>
        <fullName evidence="12 17">Cob(II)alamin adenosyltransferase</fullName>
    </alternativeName>
    <alternativeName>
        <fullName evidence="14 17">Cob(II)yrinic acid a,c-diamide adenosyltransferase</fullName>
    </alternativeName>
    <alternativeName>
        <fullName evidence="13 17">Cobinamide/cobalamin adenosyltransferase</fullName>
    </alternativeName>
</protein>
<evidence type="ECO:0000256" key="8">
    <source>
        <dbReference type="ARBA" id="ARBA00022679"/>
    </source>
</evidence>
<dbReference type="PANTHER" id="PTHR12213:SF0">
    <property type="entry name" value="CORRINOID ADENOSYLTRANSFERASE MMAB"/>
    <property type="match status" value="1"/>
</dbReference>
<proteinExistence type="inferred from homology"/>
<evidence type="ECO:0000256" key="4">
    <source>
        <dbReference type="ARBA" id="ARBA00012454"/>
    </source>
</evidence>
<evidence type="ECO:0000256" key="11">
    <source>
        <dbReference type="ARBA" id="ARBA00023244"/>
    </source>
</evidence>
<comment type="catalytic activity">
    <reaction evidence="15 17">
        <text>2 cob(II)yrinate a,c diamide + reduced [electron-transfer flavoprotein] + 2 ATP = 2 adenosylcob(III)yrinate a,c-diamide + 2 triphosphate + oxidized [electron-transfer flavoprotein] + 3 H(+)</text>
        <dbReference type="Rhea" id="RHEA:11528"/>
        <dbReference type="Rhea" id="RHEA-COMP:10685"/>
        <dbReference type="Rhea" id="RHEA-COMP:10686"/>
        <dbReference type="ChEBI" id="CHEBI:15378"/>
        <dbReference type="ChEBI" id="CHEBI:18036"/>
        <dbReference type="ChEBI" id="CHEBI:30616"/>
        <dbReference type="ChEBI" id="CHEBI:57692"/>
        <dbReference type="ChEBI" id="CHEBI:58307"/>
        <dbReference type="ChEBI" id="CHEBI:58503"/>
        <dbReference type="ChEBI" id="CHEBI:58537"/>
        <dbReference type="EC" id="2.5.1.17"/>
    </reaction>
</comment>
<dbReference type="KEGG" id="cpeg:CPELA_02285"/>
<sequence length="190" mass="20927">MAVHLTKIYTRTGDDGTTALANFERVSKSDPRLAAYADCDELNASIGVAIAFGELDAEVVSTLQRVQNELFDAGADLATPVEENPKYPPLRIEQEYIDRLEADCDRFNEDLAKLDSFILPGGTKGAALLHSARTIARRAERKAWEAVDAFPDNTSALPAKYLNRLSDLLFILCRVANDSQDVKWVPGGQR</sequence>
<keyword evidence="9 17" id="KW-0547">Nucleotide-binding</keyword>
<evidence type="ECO:0000313" key="18">
    <source>
        <dbReference type="EMBL" id="QAU51750.1"/>
    </source>
</evidence>
<accession>A0A410W721</accession>
<dbReference type="GO" id="GO:0008817">
    <property type="term" value="F:corrinoid adenosyltransferase activity"/>
    <property type="evidence" value="ECO:0007669"/>
    <property type="project" value="UniProtKB-UniRule"/>
</dbReference>
<reference evidence="18 19" key="1">
    <citation type="submission" date="2019-01" db="EMBL/GenBank/DDBJ databases">
        <authorList>
            <person name="Ruckert C."/>
            <person name="Busche T."/>
            <person name="Kalinowski J."/>
        </authorList>
    </citation>
    <scope>NUCLEOTIDE SEQUENCE [LARGE SCALE GENOMIC DNA]</scope>
    <source>
        <strain evidence="18 19">136/3</strain>
    </source>
</reference>
<dbReference type="AlphaFoldDB" id="A0A410W721"/>
<keyword evidence="19" id="KW-1185">Reference proteome</keyword>
<dbReference type="UniPathway" id="UPA00148">
    <property type="reaction ID" value="UER00233"/>
</dbReference>
<dbReference type="InterPro" id="IPR029499">
    <property type="entry name" value="PduO-typ"/>
</dbReference>
<dbReference type="GO" id="GO:0005524">
    <property type="term" value="F:ATP binding"/>
    <property type="evidence" value="ECO:0007669"/>
    <property type="project" value="UniProtKB-UniRule"/>
</dbReference>
<comment type="subcellular location">
    <subcellularLocation>
        <location evidence="1">Cytoplasm</location>
    </subcellularLocation>
</comment>
<dbReference type="GO" id="GO:0005737">
    <property type="term" value="C:cytoplasm"/>
    <property type="evidence" value="ECO:0007669"/>
    <property type="project" value="UniProtKB-SubCell"/>
</dbReference>
<comment type="pathway">
    <text evidence="2 17">Cofactor biosynthesis; adenosylcobalamin biosynthesis; adenosylcobalamin from cob(II)yrinate a,c-diamide: step 2/7.</text>
</comment>
<keyword evidence="10 17" id="KW-0067">ATP-binding</keyword>
<evidence type="ECO:0000256" key="13">
    <source>
        <dbReference type="ARBA" id="ARBA00033334"/>
    </source>
</evidence>
<evidence type="ECO:0000256" key="2">
    <source>
        <dbReference type="ARBA" id="ARBA00005121"/>
    </source>
</evidence>
<evidence type="ECO:0000313" key="19">
    <source>
        <dbReference type="Proteomes" id="UP000288929"/>
    </source>
</evidence>
<evidence type="ECO:0000256" key="9">
    <source>
        <dbReference type="ARBA" id="ARBA00022741"/>
    </source>
</evidence>
<keyword evidence="7 17" id="KW-0169">Cobalamin biosynthesis</keyword>
<evidence type="ECO:0000256" key="1">
    <source>
        <dbReference type="ARBA" id="ARBA00004496"/>
    </source>
</evidence>
<comment type="catalytic activity">
    <reaction evidence="16 17">
        <text>2 cob(II)alamin + reduced [electron-transfer flavoprotein] + 2 ATP = 2 adenosylcob(III)alamin + 2 triphosphate + oxidized [electron-transfer flavoprotein] + 3 H(+)</text>
        <dbReference type="Rhea" id="RHEA:28671"/>
        <dbReference type="Rhea" id="RHEA-COMP:10685"/>
        <dbReference type="Rhea" id="RHEA-COMP:10686"/>
        <dbReference type="ChEBI" id="CHEBI:15378"/>
        <dbReference type="ChEBI" id="CHEBI:16304"/>
        <dbReference type="ChEBI" id="CHEBI:18036"/>
        <dbReference type="ChEBI" id="CHEBI:18408"/>
        <dbReference type="ChEBI" id="CHEBI:30616"/>
        <dbReference type="ChEBI" id="CHEBI:57692"/>
        <dbReference type="ChEBI" id="CHEBI:58307"/>
        <dbReference type="EC" id="2.5.1.17"/>
    </reaction>
</comment>
<keyword evidence="6" id="KW-0963">Cytoplasm</keyword>
<dbReference type="NCBIfam" id="TIGR00636">
    <property type="entry name" value="PduO_Nterm"/>
    <property type="match status" value="1"/>
</dbReference>
<evidence type="ECO:0000256" key="12">
    <source>
        <dbReference type="ARBA" id="ARBA00031529"/>
    </source>
</evidence>
<dbReference type="RefSeq" id="WP_128889289.1">
    <property type="nucleotide sequence ID" value="NZ_BMCX01000004.1"/>
</dbReference>
<evidence type="ECO:0000256" key="16">
    <source>
        <dbReference type="ARBA" id="ARBA00048692"/>
    </source>
</evidence>
<evidence type="ECO:0000256" key="7">
    <source>
        <dbReference type="ARBA" id="ARBA00022573"/>
    </source>
</evidence>
<dbReference type="OrthoDB" id="9778896at2"/>
<name>A0A410W721_9CORY</name>
<dbReference type="InterPro" id="IPR036451">
    <property type="entry name" value="CblAdoTrfase-like_sf"/>
</dbReference>
<dbReference type="Proteomes" id="UP000288929">
    <property type="component" value="Chromosome"/>
</dbReference>
<dbReference type="InterPro" id="IPR016030">
    <property type="entry name" value="CblAdoTrfase-like"/>
</dbReference>
<evidence type="ECO:0000256" key="14">
    <source>
        <dbReference type="ARBA" id="ARBA00033354"/>
    </source>
</evidence>
<comment type="similarity">
    <text evidence="3 17">Belongs to the Cob(I)alamin adenosyltransferase family.</text>
</comment>
<keyword evidence="8 17" id="KW-0808">Transferase</keyword>
<dbReference type="EC" id="2.5.1.17" evidence="4 17"/>
<evidence type="ECO:0000256" key="10">
    <source>
        <dbReference type="ARBA" id="ARBA00022840"/>
    </source>
</evidence>
<dbReference type="PANTHER" id="PTHR12213">
    <property type="entry name" value="CORRINOID ADENOSYLTRANSFERASE"/>
    <property type="match status" value="1"/>
</dbReference>
<dbReference type="EMBL" id="CP035299">
    <property type="protein sequence ID" value="QAU51750.1"/>
    <property type="molecule type" value="Genomic_DNA"/>
</dbReference>
<dbReference type="Gene3D" id="1.20.1200.10">
    <property type="entry name" value="Cobalamin adenosyltransferase-like"/>
    <property type="match status" value="1"/>
</dbReference>
<keyword evidence="11" id="KW-0627">Porphyrin biosynthesis</keyword>
<dbReference type="GO" id="GO:0009236">
    <property type="term" value="P:cobalamin biosynthetic process"/>
    <property type="evidence" value="ECO:0007669"/>
    <property type="project" value="UniProtKB-UniRule"/>
</dbReference>
<evidence type="ECO:0000256" key="6">
    <source>
        <dbReference type="ARBA" id="ARBA00022490"/>
    </source>
</evidence>
<evidence type="ECO:0000256" key="17">
    <source>
        <dbReference type="RuleBase" id="RU366026"/>
    </source>
</evidence>
<evidence type="ECO:0000256" key="3">
    <source>
        <dbReference type="ARBA" id="ARBA00007487"/>
    </source>
</evidence>
<evidence type="ECO:0000256" key="5">
    <source>
        <dbReference type="ARBA" id="ARBA00020963"/>
    </source>
</evidence>
<dbReference type="GO" id="GO:0006779">
    <property type="term" value="P:porphyrin-containing compound biosynthetic process"/>
    <property type="evidence" value="ECO:0007669"/>
    <property type="project" value="UniProtKB-KW"/>
</dbReference>
<dbReference type="Pfam" id="PF01923">
    <property type="entry name" value="Cob_adeno_trans"/>
    <property type="match status" value="1"/>
</dbReference>
<gene>
    <name evidence="18" type="ORF">CPELA_02285</name>
</gene>
<evidence type="ECO:0000256" key="15">
    <source>
        <dbReference type="ARBA" id="ARBA00048555"/>
    </source>
</evidence>
<dbReference type="SUPFAM" id="SSF89028">
    <property type="entry name" value="Cobalamin adenosyltransferase-like"/>
    <property type="match status" value="1"/>
</dbReference>
<organism evidence="18 19">
    <name type="scientific">Corynebacterium pelargi</name>
    <dbReference type="NCBI Taxonomy" id="1471400"/>
    <lineage>
        <taxon>Bacteria</taxon>
        <taxon>Bacillati</taxon>
        <taxon>Actinomycetota</taxon>
        <taxon>Actinomycetes</taxon>
        <taxon>Mycobacteriales</taxon>
        <taxon>Corynebacteriaceae</taxon>
        <taxon>Corynebacterium</taxon>
    </lineage>
</organism>
<dbReference type="FunFam" id="1.20.1200.10:FF:000003">
    <property type="entry name" value="ATP:cob(I)alamin adenosyltransferase"/>
    <property type="match status" value="1"/>
</dbReference>